<evidence type="ECO:0000313" key="3">
    <source>
        <dbReference type="Proteomes" id="UP000837801"/>
    </source>
</evidence>
<organism evidence="2 3">
    <name type="scientific">[Candida] railenensis</name>
    <dbReference type="NCBI Taxonomy" id="45579"/>
    <lineage>
        <taxon>Eukaryota</taxon>
        <taxon>Fungi</taxon>
        <taxon>Dikarya</taxon>
        <taxon>Ascomycota</taxon>
        <taxon>Saccharomycotina</taxon>
        <taxon>Pichiomycetes</taxon>
        <taxon>Debaryomycetaceae</taxon>
        <taxon>Kurtzmaniella</taxon>
    </lineage>
</organism>
<keyword evidence="3" id="KW-1185">Reference proteome</keyword>
<keyword evidence="1" id="KW-0812">Transmembrane</keyword>
<proteinExistence type="predicted"/>
<comment type="caution">
    <text evidence="2">The sequence shown here is derived from an EMBL/GenBank/DDBJ whole genome shotgun (WGS) entry which is preliminary data.</text>
</comment>
<reference evidence="2" key="1">
    <citation type="submission" date="2022-03" db="EMBL/GenBank/DDBJ databases">
        <authorList>
            <person name="Legras J.-L."/>
            <person name="Devillers H."/>
            <person name="Grondin C."/>
        </authorList>
    </citation>
    <scope>NUCLEOTIDE SEQUENCE</scope>
    <source>
        <strain evidence="2">CLIB 1423</strain>
    </source>
</reference>
<evidence type="ECO:0000256" key="1">
    <source>
        <dbReference type="SAM" id="Phobius"/>
    </source>
</evidence>
<dbReference type="Proteomes" id="UP000837801">
    <property type="component" value="Unassembled WGS sequence"/>
</dbReference>
<dbReference type="EMBL" id="CAKXYY010000010">
    <property type="protein sequence ID" value="CAH2353271.1"/>
    <property type="molecule type" value="Genomic_DNA"/>
</dbReference>
<name>A0A9P0VYT8_9ASCO</name>
<evidence type="ECO:0000313" key="2">
    <source>
        <dbReference type="EMBL" id="CAH2353271.1"/>
    </source>
</evidence>
<keyword evidence="1" id="KW-0472">Membrane</keyword>
<dbReference type="AlphaFoldDB" id="A0A9P0VYT8"/>
<sequence>MIPEFKKTLIIYLQLEYKNLMILTYTNPKLNSRLCKQSTRIGYSWAPIDFSFHFFLTVFIPGSCFSYMPLAFLVRSRLVLELEMFKKNYHQNDGLSHAHPTSPATSAYKNNQNNLHEVIHNKGGVGLKTWGTCVCFSYISRAKSV</sequence>
<gene>
    <name evidence="2" type="ORF">CLIB1423_10S01178</name>
</gene>
<keyword evidence="1" id="KW-1133">Transmembrane helix</keyword>
<accession>A0A9P0VYT8</accession>
<feature type="transmembrane region" description="Helical" evidence="1">
    <location>
        <begin position="52"/>
        <end position="74"/>
    </location>
</feature>
<protein>
    <submittedName>
        <fullName evidence="2">Uncharacterized protein</fullName>
    </submittedName>
</protein>